<dbReference type="GO" id="GO:0005975">
    <property type="term" value="P:carbohydrate metabolic process"/>
    <property type="evidence" value="ECO:0007669"/>
    <property type="project" value="UniProtKB-UniRule"/>
</dbReference>
<protein>
    <recommendedName>
        <fullName evidence="6 7">6-phosphogluconolactonase</fullName>
        <shortName evidence="7">6PGL</shortName>
        <ecNumber evidence="5 7">3.1.1.31</ecNumber>
    </recommendedName>
</protein>
<evidence type="ECO:0000256" key="6">
    <source>
        <dbReference type="ARBA" id="ARBA00020337"/>
    </source>
</evidence>
<comment type="pathway">
    <text evidence="3 7">Carbohydrate degradation; pentose phosphate pathway; D-ribulose 5-phosphate from D-glucose 6-phosphate (oxidative stage): step 2/3.</text>
</comment>
<sequence length="244" mass="27815">MTKTIDLTLSVTESPQALARHAAKIFVERCHDAIAQRGEYNVALSGGRTPTLFFETLALSQFCSGIPWEKVNFYWVDERCVGPDDQQSNYRLAKEELLHKVSATHFYRMKGEINSQDAADEYESLLRRHFQLSEGEIPRFDFMLLGMGSDGHTASLFPGYDGIEITNRLVTDQYIREMEAWRVTLTLPVLNNARACVFLIQGKEKHEVLTKALNLLSDRTLPAQRVQPHNGKLYWIVDQDAYTG</sequence>
<dbReference type="EC" id="3.1.1.31" evidence="5 7"/>
<reference evidence="9 10" key="1">
    <citation type="submission" date="2016-11" db="EMBL/GenBank/DDBJ databases">
        <authorList>
            <person name="Varghese N."/>
            <person name="Submissions S."/>
        </authorList>
    </citation>
    <scope>NUCLEOTIDE SEQUENCE [LARGE SCALE GENOMIC DNA]</scope>
    <source>
        <strain evidence="9 10">DSM 17919</strain>
    </source>
</reference>
<evidence type="ECO:0000313" key="9">
    <source>
        <dbReference type="EMBL" id="SHI51572.1"/>
    </source>
</evidence>
<dbReference type="PANTHER" id="PTHR11054:SF0">
    <property type="entry name" value="6-PHOSPHOGLUCONOLACTONASE"/>
    <property type="match status" value="1"/>
</dbReference>
<gene>
    <name evidence="7" type="primary">pgl</name>
    <name evidence="9" type="ORF">SAMN05660830_00183</name>
</gene>
<dbReference type="InterPro" id="IPR039104">
    <property type="entry name" value="6PGL"/>
</dbReference>
<dbReference type="Proteomes" id="UP000184001">
    <property type="component" value="Unassembled WGS sequence"/>
</dbReference>
<dbReference type="PANTHER" id="PTHR11054">
    <property type="entry name" value="6-PHOSPHOGLUCONOLACTONASE"/>
    <property type="match status" value="1"/>
</dbReference>
<organism evidence="9 10">
    <name type="scientific">Halodesulfovibrio aestuarii</name>
    <dbReference type="NCBI Taxonomy" id="126333"/>
    <lineage>
        <taxon>Bacteria</taxon>
        <taxon>Pseudomonadati</taxon>
        <taxon>Thermodesulfobacteriota</taxon>
        <taxon>Desulfovibrionia</taxon>
        <taxon>Desulfovibrionales</taxon>
        <taxon>Desulfovibrionaceae</taxon>
        <taxon>Halodesulfovibrio</taxon>
    </lineage>
</organism>
<dbReference type="GO" id="GO:0017057">
    <property type="term" value="F:6-phosphogluconolactonase activity"/>
    <property type="evidence" value="ECO:0007669"/>
    <property type="project" value="UniProtKB-UniRule"/>
</dbReference>
<keyword evidence="7" id="KW-0378">Hydrolase</keyword>
<dbReference type="NCBIfam" id="TIGR01198">
    <property type="entry name" value="pgl"/>
    <property type="match status" value="1"/>
</dbReference>
<evidence type="ECO:0000256" key="3">
    <source>
        <dbReference type="ARBA" id="ARBA00004961"/>
    </source>
</evidence>
<evidence type="ECO:0000256" key="4">
    <source>
        <dbReference type="ARBA" id="ARBA00010662"/>
    </source>
</evidence>
<dbReference type="CDD" id="cd01400">
    <property type="entry name" value="6PGL"/>
    <property type="match status" value="1"/>
</dbReference>
<feature type="domain" description="Glucosamine/galactosamine-6-phosphate isomerase" evidence="8">
    <location>
        <begin position="14"/>
        <end position="235"/>
    </location>
</feature>
<dbReference type="GO" id="GO:0006098">
    <property type="term" value="P:pentose-phosphate shunt"/>
    <property type="evidence" value="ECO:0007669"/>
    <property type="project" value="UniProtKB-UniPathway"/>
</dbReference>
<evidence type="ECO:0000256" key="2">
    <source>
        <dbReference type="ARBA" id="ARBA00002681"/>
    </source>
</evidence>
<dbReference type="EMBL" id="FQZR01000002">
    <property type="protein sequence ID" value="SHI51572.1"/>
    <property type="molecule type" value="Genomic_DNA"/>
</dbReference>
<comment type="caution">
    <text evidence="9">The sequence shown here is derived from an EMBL/GenBank/DDBJ whole genome shotgun (WGS) entry which is preliminary data.</text>
</comment>
<name>A0A8G2C6U7_9BACT</name>
<evidence type="ECO:0000313" key="10">
    <source>
        <dbReference type="Proteomes" id="UP000184001"/>
    </source>
</evidence>
<evidence type="ECO:0000256" key="5">
    <source>
        <dbReference type="ARBA" id="ARBA00013198"/>
    </source>
</evidence>
<dbReference type="UniPathway" id="UPA00115">
    <property type="reaction ID" value="UER00409"/>
</dbReference>
<proteinExistence type="inferred from homology"/>
<dbReference type="InterPro" id="IPR037171">
    <property type="entry name" value="NagB/RpiA_transferase-like"/>
</dbReference>
<accession>A0A8G2C6U7</accession>
<dbReference type="Gene3D" id="3.40.50.1360">
    <property type="match status" value="1"/>
</dbReference>
<dbReference type="RefSeq" id="WP_020001323.1">
    <property type="nucleotide sequence ID" value="NZ_CP192219.1"/>
</dbReference>
<comment type="similarity">
    <text evidence="4 7">Belongs to the glucosamine/galactosamine-6-phosphate isomerase family. 6-phosphogluconolactonase subfamily.</text>
</comment>
<evidence type="ECO:0000256" key="7">
    <source>
        <dbReference type="RuleBase" id="RU365095"/>
    </source>
</evidence>
<dbReference type="Pfam" id="PF01182">
    <property type="entry name" value="Glucosamine_iso"/>
    <property type="match status" value="1"/>
</dbReference>
<evidence type="ECO:0000259" key="8">
    <source>
        <dbReference type="Pfam" id="PF01182"/>
    </source>
</evidence>
<dbReference type="InterPro" id="IPR006148">
    <property type="entry name" value="Glc/Gal-6P_isomerase"/>
</dbReference>
<comment type="catalytic activity">
    <reaction evidence="1 7">
        <text>6-phospho-D-glucono-1,5-lactone + H2O = 6-phospho-D-gluconate + H(+)</text>
        <dbReference type="Rhea" id="RHEA:12556"/>
        <dbReference type="ChEBI" id="CHEBI:15377"/>
        <dbReference type="ChEBI" id="CHEBI:15378"/>
        <dbReference type="ChEBI" id="CHEBI:57955"/>
        <dbReference type="ChEBI" id="CHEBI:58759"/>
        <dbReference type="EC" id="3.1.1.31"/>
    </reaction>
</comment>
<evidence type="ECO:0000256" key="1">
    <source>
        <dbReference type="ARBA" id="ARBA00000832"/>
    </source>
</evidence>
<comment type="function">
    <text evidence="2 7">Hydrolysis of 6-phosphogluconolactone to 6-phosphogluconate.</text>
</comment>
<dbReference type="InterPro" id="IPR005900">
    <property type="entry name" value="6-phosphogluconolactonase_DevB"/>
</dbReference>
<dbReference type="AlphaFoldDB" id="A0A8G2C6U7"/>
<dbReference type="SUPFAM" id="SSF100950">
    <property type="entry name" value="NagB/RpiA/CoA transferase-like"/>
    <property type="match status" value="1"/>
</dbReference>